<dbReference type="EMBL" id="CAEZWM010000067">
    <property type="protein sequence ID" value="CAB4655915.1"/>
    <property type="molecule type" value="Genomic_DNA"/>
</dbReference>
<evidence type="ECO:0000256" key="2">
    <source>
        <dbReference type="ARBA" id="ARBA00010323"/>
    </source>
</evidence>
<dbReference type="GO" id="GO:0042121">
    <property type="term" value="P:alginic acid biosynthetic process"/>
    <property type="evidence" value="ECO:0007669"/>
    <property type="project" value="InterPro"/>
</dbReference>
<evidence type="ECO:0000313" key="9">
    <source>
        <dbReference type="EMBL" id="CAB4776283.1"/>
    </source>
</evidence>
<evidence type="ECO:0000313" key="8">
    <source>
        <dbReference type="EMBL" id="CAB4655915.1"/>
    </source>
</evidence>
<feature type="transmembrane region" description="Helical" evidence="7">
    <location>
        <begin position="364"/>
        <end position="387"/>
    </location>
</feature>
<evidence type="ECO:0000256" key="6">
    <source>
        <dbReference type="ARBA" id="ARBA00023136"/>
    </source>
</evidence>
<feature type="transmembrane region" description="Helical" evidence="7">
    <location>
        <begin position="6"/>
        <end position="24"/>
    </location>
</feature>
<dbReference type="AlphaFoldDB" id="A0A6J6L6P0"/>
<evidence type="ECO:0000256" key="7">
    <source>
        <dbReference type="SAM" id="Phobius"/>
    </source>
</evidence>
<evidence type="ECO:0000256" key="4">
    <source>
        <dbReference type="ARBA" id="ARBA00022692"/>
    </source>
</evidence>
<dbReference type="EMBL" id="CAEZZU010000061">
    <property type="protein sequence ID" value="CAB4776283.1"/>
    <property type="molecule type" value="Genomic_DNA"/>
</dbReference>
<organism evidence="8">
    <name type="scientific">freshwater metagenome</name>
    <dbReference type="NCBI Taxonomy" id="449393"/>
    <lineage>
        <taxon>unclassified sequences</taxon>
        <taxon>metagenomes</taxon>
        <taxon>ecological metagenomes</taxon>
    </lineage>
</organism>
<dbReference type="InterPro" id="IPR028362">
    <property type="entry name" value="AlgI"/>
</dbReference>
<comment type="subcellular location">
    <subcellularLocation>
        <location evidence="1">Cell membrane</location>
        <topology evidence="1">Multi-pass membrane protein</topology>
    </subcellularLocation>
</comment>
<dbReference type="InterPro" id="IPR024194">
    <property type="entry name" value="Ac/AlaTfrase_AlgI/DltB"/>
</dbReference>
<feature type="transmembrane region" description="Helical" evidence="7">
    <location>
        <begin position="110"/>
        <end position="130"/>
    </location>
</feature>
<reference evidence="8" key="1">
    <citation type="submission" date="2020-05" db="EMBL/GenBank/DDBJ databases">
        <authorList>
            <person name="Chiriac C."/>
            <person name="Salcher M."/>
            <person name="Ghai R."/>
            <person name="Kavagutti S V."/>
        </authorList>
    </citation>
    <scope>NUCLEOTIDE SEQUENCE</scope>
</reference>
<comment type="similarity">
    <text evidence="2">Belongs to the membrane-bound acyltransferase family.</text>
</comment>
<keyword evidence="5 7" id="KW-1133">Transmembrane helix</keyword>
<feature type="transmembrane region" description="Helical" evidence="7">
    <location>
        <begin position="407"/>
        <end position="429"/>
    </location>
</feature>
<dbReference type="PIRSF" id="PIRSF500217">
    <property type="entry name" value="AlgI"/>
    <property type="match status" value="1"/>
</dbReference>
<feature type="transmembrane region" description="Helical" evidence="7">
    <location>
        <begin position="76"/>
        <end position="98"/>
    </location>
</feature>
<evidence type="ECO:0000256" key="1">
    <source>
        <dbReference type="ARBA" id="ARBA00004651"/>
    </source>
</evidence>
<feature type="transmembrane region" description="Helical" evidence="7">
    <location>
        <begin position="44"/>
        <end position="64"/>
    </location>
</feature>
<feature type="transmembrane region" description="Helical" evidence="7">
    <location>
        <begin position="313"/>
        <end position="343"/>
    </location>
</feature>
<dbReference type="InterPro" id="IPR051085">
    <property type="entry name" value="MB_O-acyltransferase"/>
</dbReference>
<protein>
    <submittedName>
        <fullName evidence="8">Unannotated protein</fullName>
    </submittedName>
</protein>
<keyword evidence="3" id="KW-1003">Cell membrane</keyword>
<feature type="transmembrane region" description="Helical" evidence="7">
    <location>
        <begin position="150"/>
        <end position="168"/>
    </location>
</feature>
<dbReference type="InterPro" id="IPR004299">
    <property type="entry name" value="MBOAT_fam"/>
</dbReference>
<dbReference type="PANTHER" id="PTHR13285">
    <property type="entry name" value="ACYLTRANSFERASE"/>
    <property type="match status" value="1"/>
</dbReference>
<dbReference type="PANTHER" id="PTHR13285:SF18">
    <property type="entry name" value="PROTEIN-CYSTEINE N-PALMITOYLTRANSFERASE RASP"/>
    <property type="match status" value="1"/>
</dbReference>
<keyword evidence="6 7" id="KW-0472">Membrane</keyword>
<dbReference type="Pfam" id="PF03062">
    <property type="entry name" value="MBOAT"/>
    <property type="match status" value="1"/>
</dbReference>
<dbReference type="GO" id="GO:0005886">
    <property type="term" value="C:plasma membrane"/>
    <property type="evidence" value="ECO:0007669"/>
    <property type="project" value="UniProtKB-SubCell"/>
</dbReference>
<evidence type="ECO:0000256" key="5">
    <source>
        <dbReference type="ARBA" id="ARBA00022989"/>
    </source>
</evidence>
<proteinExistence type="inferred from homology"/>
<evidence type="ECO:0000256" key="3">
    <source>
        <dbReference type="ARBA" id="ARBA00022475"/>
    </source>
</evidence>
<dbReference type="GO" id="GO:0016746">
    <property type="term" value="F:acyltransferase activity"/>
    <property type="evidence" value="ECO:0007669"/>
    <property type="project" value="InterPro"/>
</dbReference>
<gene>
    <name evidence="8" type="ORF">UFOPK2242_00675</name>
    <name evidence="9" type="ORF">UFOPK2925_00554</name>
</gene>
<sequence length="474" mass="52845">MSFNSLQFIALLVLVVLLYWRLRLKGQNRLLLIASYVFYGWWDWRFLILLAATTVVDFGIGIRIEEASGERTKRAWLISQLVFNLGILAFFKYAGFFVDSAEHVARAIGLGWTSPALAIILPVGISFFVFHEISYAVDIYRGRLDAERRLSTYALFIAYFPLLAAGPIERAWHLLPQLRTERQRPTKEQAYSGLVLIVSGIFKKVVIADTVAKVSNDVFGRTTGRGTIPLAIGAVAFAIQIYCDFAGYTDVARGTSRLLGIEVFRNFESPYLSTNITQFWRTWHISLSSWLHDYLYIPLGGNKGGRFGTYRNLIIVMLLGGLWHGAAWTFVIWGALHGIALALHRARGAYEPRGTPPSPRWRDIPSILATFTFVTALWVIFRSATIGDAFSFFHSMATGGLFGSNPGAWKADLLLVGGFGALVLVMDLLDRKRSTLRPLALWAPAIQGAMLGAALIGILVFSGTPPEPFIYFQF</sequence>
<accession>A0A6J6L6P0</accession>
<dbReference type="PIRSF" id="PIRSF016636">
    <property type="entry name" value="AlgI_DltB"/>
    <property type="match status" value="1"/>
</dbReference>
<keyword evidence="4 7" id="KW-0812">Transmembrane</keyword>
<feature type="transmembrane region" description="Helical" evidence="7">
    <location>
        <begin position="441"/>
        <end position="461"/>
    </location>
</feature>
<name>A0A6J6L6P0_9ZZZZ</name>